<sequence length="498" mass="55438">MDDKIKVLTRWLQHAGNQLLRAATLAEAIRTGFEDDHLSLQLLMKDEENSDKGLHNKQLDDFDNFYQGVIQFISLLEAPCRVSKSMSSAVSKLVSQTKFSQPRATHPQTITHLLFVGISTDQIVNVNCVVVNINSISIHSFLAVSHQAIQSQSKVSCSSCQARYHTLLHFSVTTIPGNLAHGGPSKDNTVTSGPVNHSPSVTLVASQTCAGHDPQSVLLSTAMVDVQDSVGAYHTVQALLDSASHLSFISEYCVQCLGLARRKTHLPIHGLSQTSLYTAKGSLTTTIIRNVSREVLGDHILEKNFLSPEDKMCKLVFEATHRRQRSGAWNGACASNHKYMQCMYVAFMEDYLQCGHIELVDNPQKNLKFAYYLPYHGVIQEATQPQGFMSSLMHLLRRNMIMLHEAAGVTEATAIQKELIALLQADGFQLRKFPSSQREISRTFDPLGWLTPVLLFTKTLMQQLWLTGADEDDELPLDVLYKWENFKQDPPVMTAVAS</sequence>
<dbReference type="Proteomes" id="UP001159363">
    <property type="component" value="Chromosome 3"/>
</dbReference>
<proteinExistence type="predicted"/>
<accession>A0ABQ9HYC7</accession>
<dbReference type="PANTHER" id="PTHR47331">
    <property type="entry name" value="PHD-TYPE DOMAIN-CONTAINING PROTEIN"/>
    <property type="match status" value="1"/>
</dbReference>
<name>A0ABQ9HYC7_9NEOP</name>
<protein>
    <submittedName>
        <fullName evidence="1">Uncharacterized protein</fullName>
    </submittedName>
</protein>
<evidence type="ECO:0000313" key="1">
    <source>
        <dbReference type="EMBL" id="KAJ8889101.1"/>
    </source>
</evidence>
<dbReference type="InterPro" id="IPR008042">
    <property type="entry name" value="Retrotrans_Pao"/>
</dbReference>
<dbReference type="PANTHER" id="PTHR47331:SF5">
    <property type="entry name" value="RIBONUCLEASE H"/>
    <property type="match status" value="1"/>
</dbReference>
<dbReference type="EMBL" id="JARBHB010000003">
    <property type="protein sequence ID" value="KAJ8889101.1"/>
    <property type="molecule type" value="Genomic_DNA"/>
</dbReference>
<evidence type="ECO:0000313" key="2">
    <source>
        <dbReference type="Proteomes" id="UP001159363"/>
    </source>
</evidence>
<reference evidence="1 2" key="1">
    <citation type="submission" date="2023-02" db="EMBL/GenBank/DDBJ databases">
        <title>LHISI_Scaffold_Assembly.</title>
        <authorList>
            <person name="Stuart O.P."/>
            <person name="Cleave R."/>
            <person name="Magrath M.J.L."/>
            <person name="Mikheyev A.S."/>
        </authorList>
    </citation>
    <scope>NUCLEOTIDE SEQUENCE [LARGE SCALE GENOMIC DNA]</scope>
    <source>
        <strain evidence="1">Daus_M_001</strain>
        <tissue evidence="1">Leg muscle</tissue>
    </source>
</reference>
<comment type="caution">
    <text evidence="1">The sequence shown here is derived from an EMBL/GenBank/DDBJ whole genome shotgun (WGS) entry which is preliminary data.</text>
</comment>
<organism evidence="1 2">
    <name type="scientific">Dryococelus australis</name>
    <dbReference type="NCBI Taxonomy" id="614101"/>
    <lineage>
        <taxon>Eukaryota</taxon>
        <taxon>Metazoa</taxon>
        <taxon>Ecdysozoa</taxon>
        <taxon>Arthropoda</taxon>
        <taxon>Hexapoda</taxon>
        <taxon>Insecta</taxon>
        <taxon>Pterygota</taxon>
        <taxon>Neoptera</taxon>
        <taxon>Polyneoptera</taxon>
        <taxon>Phasmatodea</taxon>
        <taxon>Verophasmatodea</taxon>
        <taxon>Anareolatae</taxon>
        <taxon>Phasmatidae</taxon>
        <taxon>Eurycanthinae</taxon>
        <taxon>Dryococelus</taxon>
    </lineage>
</organism>
<keyword evidence="2" id="KW-1185">Reference proteome</keyword>
<gene>
    <name evidence="1" type="ORF">PR048_008595</name>
</gene>
<dbReference type="Pfam" id="PF05380">
    <property type="entry name" value="Peptidase_A17"/>
    <property type="match status" value="1"/>
</dbReference>